<evidence type="ECO:0000256" key="10">
    <source>
        <dbReference type="ARBA" id="ARBA00023172"/>
    </source>
</evidence>
<keyword evidence="4" id="KW-0378">Hydrolase</keyword>
<dbReference type="PANTHER" id="PTHR37984">
    <property type="entry name" value="PROTEIN CBG26694"/>
    <property type="match status" value="1"/>
</dbReference>
<dbReference type="Gene3D" id="3.30.420.10">
    <property type="entry name" value="Ribonuclease H-like superfamily/Ribonuclease H"/>
    <property type="match status" value="1"/>
</dbReference>
<keyword evidence="8" id="KW-0239">DNA-directed DNA polymerase</keyword>
<keyword evidence="1" id="KW-0645">Protease</keyword>
<evidence type="ECO:0000256" key="11">
    <source>
        <dbReference type="SAM" id="MobiDB-lite"/>
    </source>
</evidence>
<name>A0AAW2VHJ2_9LAMI</name>
<dbReference type="EMBL" id="JACGWN010000010">
    <property type="protein sequence ID" value="KAL0427667.1"/>
    <property type="molecule type" value="Genomic_DNA"/>
</dbReference>
<dbReference type="InterPro" id="IPR056924">
    <property type="entry name" value="SH3_Tf2-1"/>
</dbReference>
<dbReference type="InterPro" id="IPR050951">
    <property type="entry name" value="Retrovirus_Pol_polyprotein"/>
</dbReference>
<evidence type="ECO:0000256" key="4">
    <source>
        <dbReference type="ARBA" id="ARBA00022801"/>
    </source>
</evidence>
<keyword evidence="5" id="KW-0460">Magnesium</keyword>
<dbReference type="GO" id="GO:0006508">
    <property type="term" value="P:proteolysis"/>
    <property type="evidence" value="ECO:0007669"/>
    <property type="project" value="UniProtKB-KW"/>
</dbReference>
<evidence type="ECO:0000256" key="7">
    <source>
        <dbReference type="ARBA" id="ARBA00022918"/>
    </source>
</evidence>
<reference evidence="13" key="1">
    <citation type="submission" date="2020-06" db="EMBL/GenBank/DDBJ databases">
        <authorList>
            <person name="Li T."/>
            <person name="Hu X."/>
            <person name="Zhang T."/>
            <person name="Song X."/>
            <person name="Zhang H."/>
            <person name="Dai N."/>
            <person name="Sheng W."/>
            <person name="Hou X."/>
            <person name="Wei L."/>
        </authorList>
    </citation>
    <scope>NUCLEOTIDE SEQUENCE</scope>
    <source>
        <strain evidence="13">KEN1</strain>
        <tissue evidence="13">Leaf</tissue>
    </source>
</reference>
<keyword evidence="10" id="KW-0233">DNA recombination</keyword>
<feature type="domain" description="Integrase catalytic" evidence="12">
    <location>
        <begin position="138"/>
        <end position="302"/>
    </location>
</feature>
<feature type="compositionally biased region" description="Polar residues" evidence="11">
    <location>
        <begin position="522"/>
        <end position="532"/>
    </location>
</feature>
<organism evidence="13">
    <name type="scientific">Sesamum latifolium</name>
    <dbReference type="NCBI Taxonomy" id="2727402"/>
    <lineage>
        <taxon>Eukaryota</taxon>
        <taxon>Viridiplantae</taxon>
        <taxon>Streptophyta</taxon>
        <taxon>Embryophyta</taxon>
        <taxon>Tracheophyta</taxon>
        <taxon>Spermatophyta</taxon>
        <taxon>Magnoliopsida</taxon>
        <taxon>eudicotyledons</taxon>
        <taxon>Gunneridae</taxon>
        <taxon>Pentapetalae</taxon>
        <taxon>asterids</taxon>
        <taxon>lamiids</taxon>
        <taxon>Lamiales</taxon>
        <taxon>Pedaliaceae</taxon>
        <taxon>Sesamum</taxon>
    </lineage>
</organism>
<accession>A0AAW2VHJ2</accession>
<comment type="caution">
    <text evidence="13">The sequence shown here is derived from an EMBL/GenBank/DDBJ whole genome shotgun (WGS) entry which is preliminary data.</text>
</comment>
<dbReference type="GO" id="GO:0015074">
    <property type="term" value="P:DNA integration"/>
    <property type="evidence" value="ECO:0007669"/>
    <property type="project" value="UniProtKB-KW"/>
</dbReference>
<reference evidence="13" key="2">
    <citation type="journal article" date="2024" name="Plant">
        <title>Genomic evolution and insights into agronomic trait innovations of Sesamum species.</title>
        <authorList>
            <person name="Miao H."/>
            <person name="Wang L."/>
            <person name="Qu L."/>
            <person name="Liu H."/>
            <person name="Sun Y."/>
            <person name="Le M."/>
            <person name="Wang Q."/>
            <person name="Wei S."/>
            <person name="Zheng Y."/>
            <person name="Lin W."/>
            <person name="Duan Y."/>
            <person name="Cao H."/>
            <person name="Xiong S."/>
            <person name="Wang X."/>
            <person name="Wei L."/>
            <person name="Li C."/>
            <person name="Ma Q."/>
            <person name="Ju M."/>
            <person name="Zhao R."/>
            <person name="Li G."/>
            <person name="Mu C."/>
            <person name="Tian Q."/>
            <person name="Mei H."/>
            <person name="Zhang T."/>
            <person name="Gao T."/>
            <person name="Zhang H."/>
        </authorList>
    </citation>
    <scope>NUCLEOTIDE SEQUENCE</scope>
    <source>
        <strain evidence="13">KEN1</strain>
    </source>
</reference>
<dbReference type="PROSITE" id="PS50994">
    <property type="entry name" value="INTEGRASE"/>
    <property type="match status" value="1"/>
</dbReference>
<keyword evidence="7" id="KW-0695">RNA-directed DNA polymerase</keyword>
<dbReference type="GO" id="GO:0046872">
    <property type="term" value="F:metal ion binding"/>
    <property type="evidence" value="ECO:0007669"/>
    <property type="project" value="UniProtKB-KW"/>
</dbReference>
<dbReference type="PANTHER" id="PTHR37984:SF15">
    <property type="entry name" value="INTEGRASE CATALYTIC DOMAIN-CONTAINING PROTEIN"/>
    <property type="match status" value="1"/>
</dbReference>
<keyword evidence="9" id="KW-0238">DNA-binding</keyword>
<evidence type="ECO:0000256" key="8">
    <source>
        <dbReference type="ARBA" id="ARBA00022932"/>
    </source>
</evidence>
<dbReference type="AlphaFoldDB" id="A0AAW2VHJ2"/>
<evidence type="ECO:0000256" key="5">
    <source>
        <dbReference type="ARBA" id="ARBA00022842"/>
    </source>
</evidence>
<dbReference type="GO" id="GO:0004190">
    <property type="term" value="F:aspartic-type endopeptidase activity"/>
    <property type="evidence" value="ECO:0007669"/>
    <property type="project" value="UniProtKB-KW"/>
</dbReference>
<dbReference type="Pfam" id="PF24626">
    <property type="entry name" value="SH3_Tf2-1"/>
    <property type="match status" value="1"/>
</dbReference>
<gene>
    <name evidence="13" type="ORF">Slati_2941500</name>
</gene>
<keyword evidence="2" id="KW-0479">Metal-binding</keyword>
<dbReference type="Pfam" id="PF17921">
    <property type="entry name" value="Integrase_H2C2"/>
    <property type="match status" value="1"/>
</dbReference>
<sequence length="575" mass="65233">MPYPTFSLHRLTILCRHFGHFGPSGPTSTILRHTPRWIDPHPTAAKSTTRSVNFLPSNGLVMYKDRIFVPSVGDLRQRLLTEFHDSTIGGHSGVSATAARLEISFYWSRLLTDVKAYIKHYATCQSVKYITQRPSGTLQPLPVPHRVWEDLSIDFITHLPVSANKTVIWVVVDRLTKYAHFVGLPSKFTAAYLVGVFSQVVFRLHGLPHSIVSDRDRIFLSDFWSELFQLSGTTLVFSTAYHPQIDGKTEVLNRVLGTYLRCFVVEEPKNWGKFLHLAEYWYNTSQHTSIGMSPFRALYGRQPPSLIHYLSDGTDVAAVDDLVSHQRRILFIVKFHLGRARQWMKSLADAHRQERTFATGDWVLLRLQPYRQQSVQGWSSHKLSKRYFGPFRVIRRIRAVAYELGLPVGARIHPVFHVLLLRPFHGTPPENYGSLPPKTMGVSPFRRSMQILGRRAGSSTSQPQVLVQWEGQEEADASWVSLSDFSAAHPDFDLEGKVQLEREGNDTVQTTQAPIASPISPRGNSSGPIDSSTDPEEDDSCGPAPRRSTRVKQQLKYLLDYYYGMRVSKTNKSSY</sequence>
<keyword evidence="8" id="KW-0808">Transferase</keyword>
<evidence type="ECO:0000256" key="2">
    <source>
        <dbReference type="ARBA" id="ARBA00022723"/>
    </source>
</evidence>
<dbReference type="GO" id="GO:0003677">
    <property type="term" value="F:DNA binding"/>
    <property type="evidence" value="ECO:0007669"/>
    <property type="project" value="UniProtKB-KW"/>
</dbReference>
<dbReference type="InterPro" id="IPR012337">
    <property type="entry name" value="RNaseH-like_sf"/>
</dbReference>
<evidence type="ECO:0000256" key="6">
    <source>
        <dbReference type="ARBA" id="ARBA00022908"/>
    </source>
</evidence>
<evidence type="ECO:0000256" key="3">
    <source>
        <dbReference type="ARBA" id="ARBA00022750"/>
    </source>
</evidence>
<keyword evidence="6" id="KW-0229">DNA integration</keyword>
<keyword evidence="3" id="KW-0064">Aspartyl protease</keyword>
<dbReference type="GO" id="GO:0003887">
    <property type="term" value="F:DNA-directed DNA polymerase activity"/>
    <property type="evidence" value="ECO:0007669"/>
    <property type="project" value="UniProtKB-KW"/>
</dbReference>
<dbReference type="Gene3D" id="1.10.340.70">
    <property type="match status" value="1"/>
</dbReference>
<evidence type="ECO:0000259" key="12">
    <source>
        <dbReference type="PROSITE" id="PS50994"/>
    </source>
</evidence>
<feature type="region of interest" description="Disordered" evidence="11">
    <location>
        <begin position="505"/>
        <end position="552"/>
    </location>
</feature>
<dbReference type="SUPFAM" id="SSF53098">
    <property type="entry name" value="Ribonuclease H-like"/>
    <property type="match status" value="1"/>
</dbReference>
<evidence type="ECO:0000313" key="13">
    <source>
        <dbReference type="EMBL" id="KAL0427667.1"/>
    </source>
</evidence>
<dbReference type="InterPro" id="IPR041588">
    <property type="entry name" value="Integrase_H2C2"/>
</dbReference>
<protein>
    <recommendedName>
        <fullName evidence="12">Integrase catalytic domain-containing protein</fullName>
    </recommendedName>
</protein>
<dbReference type="GO" id="GO:0003964">
    <property type="term" value="F:RNA-directed DNA polymerase activity"/>
    <property type="evidence" value="ECO:0007669"/>
    <property type="project" value="UniProtKB-KW"/>
</dbReference>
<dbReference type="GO" id="GO:0006310">
    <property type="term" value="P:DNA recombination"/>
    <property type="evidence" value="ECO:0007669"/>
    <property type="project" value="UniProtKB-KW"/>
</dbReference>
<dbReference type="InterPro" id="IPR001584">
    <property type="entry name" value="Integrase_cat-core"/>
</dbReference>
<keyword evidence="8" id="KW-0548">Nucleotidyltransferase</keyword>
<dbReference type="InterPro" id="IPR036397">
    <property type="entry name" value="RNaseH_sf"/>
</dbReference>
<evidence type="ECO:0000256" key="9">
    <source>
        <dbReference type="ARBA" id="ARBA00023125"/>
    </source>
</evidence>
<evidence type="ECO:0000256" key="1">
    <source>
        <dbReference type="ARBA" id="ARBA00022670"/>
    </source>
</evidence>
<proteinExistence type="predicted"/>